<evidence type="ECO:0000313" key="15">
    <source>
        <dbReference type="Proteomes" id="UP000015104"/>
    </source>
</evidence>
<keyword evidence="3 12" id="KW-0813">Transport</keyword>
<dbReference type="PANTHER" id="PTHR11893:SF36">
    <property type="entry name" value="INNEXIN-5"/>
    <property type="match status" value="1"/>
</dbReference>
<keyword evidence="4" id="KW-1003">Cell membrane</keyword>
<dbReference type="OMA" id="WIWKSTH"/>
<keyword evidence="7" id="KW-0965">Cell junction</keyword>
<feature type="compositionally biased region" description="Low complexity" evidence="13">
    <location>
        <begin position="415"/>
        <end position="424"/>
    </location>
</feature>
<dbReference type="PRINTS" id="PR01262">
    <property type="entry name" value="INNEXIN"/>
</dbReference>
<keyword evidence="6" id="KW-0303">Gap junction</keyword>
<protein>
    <recommendedName>
        <fullName evidence="12">Innexin</fullName>
    </recommendedName>
</protein>
<evidence type="ECO:0000256" key="12">
    <source>
        <dbReference type="RuleBase" id="RU010713"/>
    </source>
</evidence>
<feature type="transmembrane region" description="Helical" evidence="12">
    <location>
        <begin position="312"/>
        <end position="335"/>
    </location>
</feature>
<comment type="similarity">
    <text evidence="12">Belongs to the pannexin family.</text>
</comment>
<dbReference type="GO" id="GO:0034220">
    <property type="term" value="P:monoatomic ion transmembrane transport"/>
    <property type="evidence" value="ECO:0007669"/>
    <property type="project" value="UniProtKB-KW"/>
</dbReference>
<evidence type="ECO:0000256" key="7">
    <source>
        <dbReference type="ARBA" id="ARBA00022949"/>
    </source>
</evidence>
<comment type="function">
    <text evidence="12">Structural component of the gap junctions.</text>
</comment>
<accession>T1KEY2</accession>
<organism evidence="14 15">
    <name type="scientific">Tetranychus urticae</name>
    <name type="common">Two-spotted spider mite</name>
    <dbReference type="NCBI Taxonomy" id="32264"/>
    <lineage>
        <taxon>Eukaryota</taxon>
        <taxon>Metazoa</taxon>
        <taxon>Ecdysozoa</taxon>
        <taxon>Arthropoda</taxon>
        <taxon>Chelicerata</taxon>
        <taxon>Arachnida</taxon>
        <taxon>Acari</taxon>
        <taxon>Acariformes</taxon>
        <taxon>Trombidiformes</taxon>
        <taxon>Prostigmata</taxon>
        <taxon>Eleutherengona</taxon>
        <taxon>Raphignathae</taxon>
        <taxon>Tetranychoidea</taxon>
        <taxon>Tetranychidae</taxon>
        <taxon>Tetranychus</taxon>
    </lineage>
</organism>
<evidence type="ECO:0000256" key="13">
    <source>
        <dbReference type="SAM" id="MobiDB-lite"/>
    </source>
</evidence>
<keyword evidence="10 12" id="KW-0472">Membrane</keyword>
<evidence type="ECO:0000256" key="5">
    <source>
        <dbReference type="ARBA" id="ARBA00022692"/>
    </source>
</evidence>
<evidence type="ECO:0000256" key="9">
    <source>
        <dbReference type="ARBA" id="ARBA00023065"/>
    </source>
</evidence>
<dbReference type="GO" id="GO:0005243">
    <property type="term" value="F:gap junction channel activity"/>
    <property type="evidence" value="ECO:0007669"/>
    <property type="project" value="TreeGrafter"/>
</dbReference>
<keyword evidence="5 12" id="KW-0812">Transmembrane</keyword>
<dbReference type="GO" id="GO:0005886">
    <property type="term" value="C:plasma membrane"/>
    <property type="evidence" value="ECO:0007669"/>
    <property type="project" value="UniProtKB-SubCell"/>
</dbReference>
<evidence type="ECO:0000256" key="3">
    <source>
        <dbReference type="ARBA" id="ARBA00022448"/>
    </source>
</evidence>
<dbReference type="Proteomes" id="UP000015104">
    <property type="component" value="Unassembled WGS sequence"/>
</dbReference>
<keyword evidence="15" id="KW-1185">Reference proteome</keyword>
<dbReference type="OrthoDB" id="10460115at2759"/>
<dbReference type="PROSITE" id="PS51013">
    <property type="entry name" value="PANNEXIN"/>
    <property type="match status" value="1"/>
</dbReference>
<sequence length="446" mass="52153">MAWSPDPQTRSSNVTKLFDVFKEFKFSNIFKKDKKDLYNNFVIVINSSMMPKILLFEAILLTYKEYFGEEITCSVEEPPRFTRHRFVDYCWLEGSFTIPAESPDQSPYSGVSSMYAENGSKFYHRYYPWVYLSVIIQSIMFYCVKWIWKSTHDNRFFGLLTKLDKDKKNLNQYSENERITLVQSVADLLFSNNPFYNNIIFMELLCLIHLLLQIWITDRFLSGNFHYLGILWLESSYKVKSITSLFLSTSSSESSSHSLDSFNANDPLLHIFPRMVKCTLKFYGPSGDPSTYDGLCFLAANSLNEKVYLSQWFFYHFTLLFIIIVLTWRTLILLVPPLRSFALSFTSSSHIAQNYWCLLESPGNWFLLHILSSLLPVSHFKDLMDAVVESHYDKYGNPLFNSRYQLLTKKKGSNEAENNEGSNNSDHKDQKETKDFEIIWPDDCTF</sequence>
<keyword evidence="8 12" id="KW-1133">Transmembrane helix</keyword>
<reference evidence="15" key="1">
    <citation type="submission" date="2011-08" db="EMBL/GenBank/DDBJ databases">
        <authorList>
            <person name="Rombauts S."/>
        </authorList>
    </citation>
    <scope>NUCLEOTIDE SEQUENCE</scope>
    <source>
        <strain evidence="15">London</strain>
    </source>
</reference>
<dbReference type="PANTHER" id="PTHR11893">
    <property type="entry name" value="INNEXIN"/>
    <property type="match status" value="1"/>
</dbReference>
<dbReference type="EMBL" id="CAEY01000030">
    <property type="status" value="NOT_ANNOTATED_CDS"/>
    <property type="molecule type" value="Genomic_DNA"/>
</dbReference>
<keyword evidence="9 12" id="KW-0406">Ion transport</keyword>
<keyword evidence="11 12" id="KW-0407">Ion channel</keyword>
<dbReference type="EnsemblMetazoa" id="tetur10g01160.1">
    <property type="protein sequence ID" value="tetur10g01160.1"/>
    <property type="gene ID" value="tetur10g01160"/>
</dbReference>
<gene>
    <name evidence="12" type="primary">inx</name>
    <name evidence="14" type="synonym">107363811</name>
</gene>
<evidence type="ECO:0000256" key="11">
    <source>
        <dbReference type="ARBA" id="ARBA00023303"/>
    </source>
</evidence>
<feature type="transmembrane region" description="Helical" evidence="12">
    <location>
        <begin position="195"/>
        <end position="216"/>
    </location>
</feature>
<evidence type="ECO:0000256" key="1">
    <source>
        <dbReference type="ARBA" id="ARBA00004610"/>
    </source>
</evidence>
<dbReference type="AlphaFoldDB" id="T1KEY2"/>
<proteinExistence type="inferred from homology"/>
<dbReference type="HOGENOM" id="CLU_035763_1_1_1"/>
<evidence type="ECO:0000256" key="10">
    <source>
        <dbReference type="ARBA" id="ARBA00023136"/>
    </source>
</evidence>
<name>T1KEY2_TETUR</name>
<comment type="subcellular location">
    <subcellularLocation>
        <location evidence="1">Cell junction</location>
        <location evidence="1">Gap junction</location>
    </subcellularLocation>
    <subcellularLocation>
        <location evidence="2 12">Cell membrane</location>
        <topology evidence="2 12">Multi-pass membrane protein</topology>
    </subcellularLocation>
</comment>
<dbReference type="Pfam" id="PF00876">
    <property type="entry name" value="Innexin"/>
    <property type="match status" value="1"/>
</dbReference>
<feature type="transmembrane region" description="Helical" evidence="12">
    <location>
        <begin position="129"/>
        <end position="148"/>
    </location>
</feature>
<evidence type="ECO:0000256" key="6">
    <source>
        <dbReference type="ARBA" id="ARBA00022868"/>
    </source>
</evidence>
<evidence type="ECO:0000256" key="8">
    <source>
        <dbReference type="ARBA" id="ARBA00022989"/>
    </source>
</evidence>
<dbReference type="InterPro" id="IPR000990">
    <property type="entry name" value="Innexin"/>
</dbReference>
<evidence type="ECO:0000256" key="2">
    <source>
        <dbReference type="ARBA" id="ARBA00004651"/>
    </source>
</evidence>
<evidence type="ECO:0000256" key="4">
    <source>
        <dbReference type="ARBA" id="ARBA00022475"/>
    </source>
</evidence>
<feature type="region of interest" description="Disordered" evidence="13">
    <location>
        <begin position="412"/>
        <end position="433"/>
    </location>
</feature>
<dbReference type="GO" id="GO:0005921">
    <property type="term" value="C:gap junction"/>
    <property type="evidence" value="ECO:0007669"/>
    <property type="project" value="UniProtKB-SubCell"/>
</dbReference>
<dbReference type="KEGG" id="tut:107363811"/>
<reference evidence="14" key="2">
    <citation type="submission" date="2015-06" db="UniProtKB">
        <authorList>
            <consortium name="EnsemblMetazoa"/>
        </authorList>
    </citation>
    <scope>IDENTIFICATION</scope>
</reference>
<evidence type="ECO:0000313" key="14">
    <source>
        <dbReference type="EnsemblMetazoa" id="tetur10g01160.1"/>
    </source>
</evidence>
<feature type="transmembrane region" description="Helical" evidence="12">
    <location>
        <begin position="37"/>
        <end position="60"/>
    </location>
</feature>